<feature type="compositionally biased region" description="Polar residues" evidence="1">
    <location>
        <begin position="192"/>
        <end position="220"/>
    </location>
</feature>
<feature type="compositionally biased region" description="Low complexity" evidence="1">
    <location>
        <begin position="48"/>
        <end position="60"/>
    </location>
</feature>
<dbReference type="Proteomes" id="UP000236290">
    <property type="component" value="Unassembled WGS sequence"/>
</dbReference>
<accession>A0A2K0U368</accession>
<feature type="compositionally biased region" description="Basic and acidic residues" evidence="1">
    <location>
        <begin position="267"/>
        <end position="283"/>
    </location>
</feature>
<feature type="region of interest" description="Disordered" evidence="1">
    <location>
        <begin position="18"/>
        <end position="89"/>
    </location>
</feature>
<feature type="region of interest" description="Disordered" evidence="1">
    <location>
        <begin position="740"/>
        <end position="767"/>
    </location>
</feature>
<evidence type="ECO:0000313" key="3">
    <source>
        <dbReference type="Proteomes" id="UP000236290"/>
    </source>
</evidence>
<feature type="compositionally biased region" description="Polar residues" evidence="1">
    <location>
        <begin position="61"/>
        <end position="81"/>
    </location>
</feature>
<feature type="compositionally biased region" description="Low complexity" evidence="1">
    <location>
        <begin position="433"/>
        <end position="444"/>
    </location>
</feature>
<feature type="compositionally biased region" description="Polar residues" evidence="1">
    <location>
        <begin position="18"/>
        <end position="32"/>
    </location>
</feature>
<gene>
    <name evidence="2" type="ORF">THARTR1_07422</name>
</gene>
<name>A0A2K0U368_TRIHA</name>
<feature type="compositionally biased region" description="Basic and acidic residues" evidence="1">
    <location>
        <begin position="391"/>
        <end position="410"/>
    </location>
</feature>
<feature type="compositionally biased region" description="Basic and acidic residues" evidence="1">
    <location>
        <begin position="421"/>
        <end position="430"/>
    </location>
</feature>
<organism evidence="2 3">
    <name type="scientific">Trichoderma harzianum</name>
    <name type="common">Hypocrea lixii</name>
    <dbReference type="NCBI Taxonomy" id="5544"/>
    <lineage>
        <taxon>Eukaryota</taxon>
        <taxon>Fungi</taxon>
        <taxon>Dikarya</taxon>
        <taxon>Ascomycota</taxon>
        <taxon>Pezizomycotina</taxon>
        <taxon>Sordariomycetes</taxon>
        <taxon>Hypocreomycetidae</taxon>
        <taxon>Hypocreales</taxon>
        <taxon>Hypocreaceae</taxon>
        <taxon>Trichoderma</taxon>
    </lineage>
</organism>
<feature type="compositionally biased region" description="Pro residues" evidence="1">
    <location>
        <begin position="445"/>
        <end position="455"/>
    </location>
</feature>
<feature type="compositionally biased region" description="Polar residues" evidence="1">
    <location>
        <begin position="146"/>
        <end position="173"/>
    </location>
</feature>
<dbReference type="AlphaFoldDB" id="A0A2K0U368"/>
<feature type="region of interest" description="Disordered" evidence="1">
    <location>
        <begin position="698"/>
        <end position="725"/>
    </location>
</feature>
<proteinExistence type="predicted"/>
<reference evidence="2 3" key="1">
    <citation type="submission" date="2017-02" db="EMBL/GenBank/DDBJ databases">
        <title>Genomes of Trichoderma spp. with biocontrol activity.</title>
        <authorList>
            <person name="Gardiner D."/>
            <person name="Kazan K."/>
            <person name="Vos C."/>
            <person name="Harvey P."/>
        </authorList>
    </citation>
    <scope>NUCLEOTIDE SEQUENCE [LARGE SCALE GENOMIC DNA]</scope>
    <source>
        <strain evidence="2 3">Tr1</strain>
    </source>
</reference>
<sequence>MGLFKVRAGDAATLQKQNFSQSELAHSSTPTYAASEEGPQKWADGDSSYKSSYKPASSASLRSVTTESAAASPYQNHSPYHSSGLDANSAAGRLRQVDQFGYSRSTDQISLESKATISVDRSASTRHLEARSIRQYHIPYPREISSPASISKYTPTSSSLAPPSINGGDTPTTIGMALGSPSHPPGSAEAPWNQTQVLTTVTSGGDASESNPNPNGMSRSMSKRWNPFSRTKSKRSKPADSPASRAAGTDSGKSMDLGSRSNGVKNGGDKENDRKGSTARKDSSSSLSRHPIPEMPVLPNSRDAAAPTREAPAPPQIQIEQPKQLQSLLSIEIPTIEMERYSIMFGNILQKQQQQYQYFLQQAQESQPPKEPQLEAQAEQTAKLQEIQEAQEVKEVKEVQAPQRLEEPRRPAPSPRPQRSNSKESEKLEEPQEPQQPQDSLQSPQQPPQQSPRPSLPVRRQIKIERLNLPAAKSYRDGSIPVEIVVPRRGSSPLPESTPSDSLAVPNQAPAGNGPPPRLSSRRRSNTTPAAVVNFPTPAMYKVPAQSRKRTTSVSTPSNDEPPLPADAETTPERRERLISKFHRKESPSESNTPKAADQSSESPASVSTQPQPQPPQPRSILKKPSGPPPPPPTNRVAEPMAASQEAAPPKQHQHQVSKASIRTDADEEEVEKALYEAVEISIARQISVSRQQRKMLVPLNRSASRRNPGEPAPDAASNIKLDKNKRLVETRTAVPVLVHPASRANTPQGGGGGYRKSSRVILEEGA</sequence>
<feature type="compositionally biased region" description="Polar residues" evidence="1">
    <location>
        <begin position="589"/>
        <end position="609"/>
    </location>
</feature>
<evidence type="ECO:0000313" key="2">
    <source>
        <dbReference type="EMBL" id="PNP52213.1"/>
    </source>
</evidence>
<feature type="compositionally biased region" description="Low complexity" evidence="1">
    <location>
        <begin position="304"/>
        <end position="316"/>
    </location>
</feature>
<protein>
    <submittedName>
        <fullName evidence="2">Uncharacterized protein</fullName>
    </submittedName>
</protein>
<dbReference type="EMBL" id="MTYI01000111">
    <property type="protein sequence ID" value="PNP52213.1"/>
    <property type="molecule type" value="Genomic_DNA"/>
</dbReference>
<feature type="region of interest" description="Disordered" evidence="1">
    <location>
        <begin position="362"/>
        <end position="671"/>
    </location>
</feature>
<dbReference type="OrthoDB" id="5404004at2759"/>
<feature type="region of interest" description="Disordered" evidence="1">
    <location>
        <begin position="145"/>
        <end position="316"/>
    </location>
</feature>
<evidence type="ECO:0000256" key="1">
    <source>
        <dbReference type="SAM" id="MobiDB-lite"/>
    </source>
</evidence>
<comment type="caution">
    <text evidence="2">The sequence shown here is derived from an EMBL/GenBank/DDBJ whole genome shotgun (WGS) entry which is preliminary data.</text>
</comment>